<sequence>MRRSGMRGNKKIIICKYLVEKLSGETVMNGIINLIFINNK</sequence>
<proteinExistence type="predicted"/>
<organism evidence="1">
    <name type="scientific">marine sediment metagenome</name>
    <dbReference type="NCBI Taxonomy" id="412755"/>
    <lineage>
        <taxon>unclassified sequences</taxon>
        <taxon>metagenomes</taxon>
        <taxon>ecological metagenomes</taxon>
    </lineage>
</organism>
<name>X0Z2S9_9ZZZZ</name>
<dbReference type="AlphaFoldDB" id="X0Z2S9"/>
<gene>
    <name evidence="1" type="ORF">S01H4_10312</name>
</gene>
<accession>X0Z2S9</accession>
<reference evidence="1" key="1">
    <citation type="journal article" date="2014" name="Front. Microbiol.">
        <title>High frequency of phylogenetically diverse reductive dehalogenase-homologous genes in deep subseafloor sedimentary metagenomes.</title>
        <authorList>
            <person name="Kawai M."/>
            <person name="Futagami T."/>
            <person name="Toyoda A."/>
            <person name="Takaki Y."/>
            <person name="Nishi S."/>
            <person name="Hori S."/>
            <person name="Arai W."/>
            <person name="Tsubouchi T."/>
            <person name="Morono Y."/>
            <person name="Uchiyama I."/>
            <person name="Ito T."/>
            <person name="Fujiyama A."/>
            <person name="Inagaki F."/>
            <person name="Takami H."/>
        </authorList>
    </citation>
    <scope>NUCLEOTIDE SEQUENCE</scope>
    <source>
        <strain evidence="1">Expedition CK06-06</strain>
    </source>
</reference>
<evidence type="ECO:0000313" key="1">
    <source>
        <dbReference type="EMBL" id="GAG63560.1"/>
    </source>
</evidence>
<comment type="caution">
    <text evidence="1">The sequence shown here is derived from an EMBL/GenBank/DDBJ whole genome shotgun (WGS) entry which is preliminary data.</text>
</comment>
<protein>
    <submittedName>
        <fullName evidence="1">Uncharacterized protein</fullName>
    </submittedName>
</protein>
<dbReference type="EMBL" id="BART01003917">
    <property type="protein sequence ID" value="GAG63560.1"/>
    <property type="molecule type" value="Genomic_DNA"/>
</dbReference>